<name>A0A9P4J1V3_9PEZI</name>
<comment type="caution">
    <text evidence="5">The sequence shown here is derived from an EMBL/GenBank/DDBJ whole genome shotgun (WGS) entry which is preliminary data.</text>
</comment>
<evidence type="ECO:0000259" key="4">
    <source>
        <dbReference type="Pfam" id="PF05057"/>
    </source>
</evidence>
<dbReference type="FunFam" id="3.40.50.1820:FF:000223">
    <property type="entry name" value="Lipase/serine esterase"/>
    <property type="match status" value="1"/>
</dbReference>
<feature type="transmembrane region" description="Helical" evidence="3">
    <location>
        <begin position="267"/>
        <end position="288"/>
    </location>
</feature>
<sequence>MESSSGKADHLVVLIHGLWGNPSHLEYLVNALRKAFTEDQLHILVPKSNSNNFTYDGIETGGERITHEIEDHIKKLEEKGSTISKISMIGYSLGGLLARYAIGLLHSSGLFDRIQPVNFTTFATPHLGVRTPLTGTASRLWNVLGAHTLSTSGRQLFLIDKFKDTGRPLLSVMADRNSIFIKGLSSFQHRTLYANILNDRSVVYYTAAIDSTDPYVDLSKVALNAIPGTEGILLDPSDPVGQKKQVKVPLLQRITDGAVYTVTSIPFFFFLTCLLPFGATYFLANAGIQSFRSARRVELHDSGKAGISVEKYRKTPYLIEEMRNVADKVYRHAAASSGEEYLPTPPPEESEHHRLMGSISNSSSTLVADETAASKKPGQTEVHKHGHDEFPTLALTDEQFEMISALDEVGFTKYRVHISSVRHTHAAIIVRIPWRPGFGQGKIVVNHWIEGFVI</sequence>
<evidence type="ECO:0000313" key="5">
    <source>
        <dbReference type="EMBL" id="KAF2153938.1"/>
    </source>
</evidence>
<accession>A0A9P4J1V3</accession>
<dbReference type="AlphaFoldDB" id="A0A9P4J1V3"/>
<reference evidence="5" key="1">
    <citation type="journal article" date="2020" name="Stud. Mycol.">
        <title>101 Dothideomycetes genomes: a test case for predicting lifestyles and emergence of pathogens.</title>
        <authorList>
            <person name="Haridas S."/>
            <person name="Albert R."/>
            <person name="Binder M."/>
            <person name="Bloem J."/>
            <person name="Labutti K."/>
            <person name="Salamov A."/>
            <person name="Andreopoulos B."/>
            <person name="Baker S."/>
            <person name="Barry K."/>
            <person name="Bills G."/>
            <person name="Bluhm B."/>
            <person name="Cannon C."/>
            <person name="Castanera R."/>
            <person name="Culley D."/>
            <person name="Daum C."/>
            <person name="Ezra D."/>
            <person name="Gonzalez J."/>
            <person name="Henrissat B."/>
            <person name="Kuo A."/>
            <person name="Liang C."/>
            <person name="Lipzen A."/>
            <person name="Lutzoni F."/>
            <person name="Magnuson J."/>
            <person name="Mondo S."/>
            <person name="Nolan M."/>
            <person name="Ohm R."/>
            <person name="Pangilinan J."/>
            <person name="Park H.-J."/>
            <person name="Ramirez L."/>
            <person name="Alfaro M."/>
            <person name="Sun H."/>
            <person name="Tritt A."/>
            <person name="Yoshinaga Y."/>
            <person name="Zwiers L.-H."/>
            <person name="Turgeon B."/>
            <person name="Goodwin S."/>
            <person name="Spatafora J."/>
            <person name="Crous P."/>
            <person name="Grigoriev I."/>
        </authorList>
    </citation>
    <scope>NUCLEOTIDE SEQUENCE</scope>
    <source>
        <strain evidence="5">CBS 260.36</strain>
    </source>
</reference>
<keyword evidence="6" id="KW-1185">Reference proteome</keyword>
<dbReference type="InterPro" id="IPR007751">
    <property type="entry name" value="DUF676_lipase-like"/>
</dbReference>
<comment type="similarity">
    <text evidence="1">Belongs to the putative lipase ROG1 family.</text>
</comment>
<dbReference type="GO" id="GO:0016042">
    <property type="term" value="P:lipid catabolic process"/>
    <property type="evidence" value="ECO:0007669"/>
    <property type="project" value="UniProtKB-KW"/>
</dbReference>
<feature type="domain" description="DUF676" evidence="4">
    <location>
        <begin position="7"/>
        <end position="206"/>
    </location>
</feature>
<evidence type="ECO:0000256" key="1">
    <source>
        <dbReference type="ARBA" id="ARBA00007920"/>
    </source>
</evidence>
<dbReference type="OrthoDB" id="273452at2759"/>
<protein>
    <submittedName>
        <fullName evidence="5">Lipase/serine esterase</fullName>
    </submittedName>
</protein>
<organism evidence="5 6">
    <name type="scientific">Myriangium duriaei CBS 260.36</name>
    <dbReference type="NCBI Taxonomy" id="1168546"/>
    <lineage>
        <taxon>Eukaryota</taxon>
        <taxon>Fungi</taxon>
        <taxon>Dikarya</taxon>
        <taxon>Ascomycota</taxon>
        <taxon>Pezizomycotina</taxon>
        <taxon>Dothideomycetes</taxon>
        <taxon>Dothideomycetidae</taxon>
        <taxon>Myriangiales</taxon>
        <taxon>Myriangiaceae</taxon>
        <taxon>Myriangium</taxon>
    </lineage>
</organism>
<dbReference type="Gene3D" id="3.40.50.1820">
    <property type="entry name" value="alpha/beta hydrolase"/>
    <property type="match status" value="1"/>
</dbReference>
<dbReference type="InterPro" id="IPR029058">
    <property type="entry name" value="AB_hydrolase_fold"/>
</dbReference>
<dbReference type="InterPro" id="IPR044294">
    <property type="entry name" value="Lipase-like"/>
</dbReference>
<evidence type="ECO:0000313" key="6">
    <source>
        <dbReference type="Proteomes" id="UP000799439"/>
    </source>
</evidence>
<dbReference type="SUPFAM" id="SSF53474">
    <property type="entry name" value="alpha/beta-Hydrolases"/>
    <property type="match status" value="1"/>
</dbReference>
<evidence type="ECO:0000256" key="2">
    <source>
        <dbReference type="ARBA" id="ARBA00022963"/>
    </source>
</evidence>
<proteinExistence type="inferred from homology"/>
<keyword evidence="2" id="KW-0443">Lipid metabolism</keyword>
<dbReference type="PANTHER" id="PTHR12482:SF65">
    <property type="entry name" value="ESTERASE, PUTATIVE (AFU_ORTHOLOGUE AFUA_3G12320)-RELATED"/>
    <property type="match status" value="1"/>
</dbReference>
<dbReference type="GO" id="GO:0047372">
    <property type="term" value="F:monoacylglycerol lipase activity"/>
    <property type="evidence" value="ECO:0007669"/>
    <property type="project" value="TreeGrafter"/>
</dbReference>
<dbReference type="EMBL" id="ML996084">
    <property type="protein sequence ID" value="KAF2153938.1"/>
    <property type="molecule type" value="Genomic_DNA"/>
</dbReference>
<gene>
    <name evidence="5" type="ORF">K461DRAFT_277001</name>
</gene>
<evidence type="ECO:0000256" key="3">
    <source>
        <dbReference type="SAM" id="Phobius"/>
    </source>
</evidence>
<dbReference type="PANTHER" id="PTHR12482">
    <property type="entry name" value="LIPASE ROG1-RELATED-RELATED"/>
    <property type="match status" value="1"/>
</dbReference>
<keyword evidence="2" id="KW-0442">Lipid degradation</keyword>
<keyword evidence="3" id="KW-1133">Transmembrane helix</keyword>
<dbReference type="GO" id="GO:0005811">
    <property type="term" value="C:lipid droplet"/>
    <property type="evidence" value="ECO:0007669"/>
    <property type="project" value="TreeGrafter"/>
</dbReference>
<dbReference type="GO" id="GO:0004622">
    <property type="term" value="F:phosphatidylcholine lysophospholipase activity"/>
    <property type="evidence" value="ECO:0007669"/>
    <property type="project" value="TreeGrafter"/>
</dbReference>
<keyword evidence="3" id="KW-0812">Transmembrane</keyword>
<dbReference type="Pfam" id="PF05057">
    <property type="entry name" value="DUF676"/>
    <property type="match status" value="1"/>
</dbReference>
<dbReference type="Proteomes" id="UP000799439">
    <property type="component" value="Unassembled WGS sequence"/>
</dbReference>
<keyword evidence="3" id="KW-0472">Membrane</keyword>